<evidence type="ECO:0000259" key="7">
    <source>
        <dbReference type="Pfam" id="PF02770"/>
    </source>
</evidence>
<dbReference type="Pfam" id="PF02770">
    <property type="entry name" value="Acyl-CoA_dh_M"/>
    <property type="match status" value="1"/>
</dbReference>
<name>A0ABM9HG76_9BACT</name>
<protein>
    <submittedName>
        <fullName evidence="9">Butyryl-CoA dehydrogenase</fullName>
        <ecNumber evidence="9">1.3.8.1</ecNumber>
    </submittedName>
</protein>
<dbReference type="InterPro" id="IPR037069">
    <property type="entry name" value="AcylCoA_DH/ox_N_sf"/>
</dbReference>
<dbReference type="SUPFAM" id="SSF56645">
    <property type="entry name" value="Acyl-CoA dehydrogenase NM domain-like"/>
    <property type="match status" value="1"/>
</dbReference>
<dbReference type="Gene3D" id="2.40.110.10">
    <property type="entry name" value="Butyryl-CoA Dehydrogenase, subunit A, domain 2"/>
    <property type="match status" value="1"/>
</dbReference>
<proteinExistence type="inferred from homology"/>
<dbReference type="InterPro" id="IPR009075">
    <property type="entry name" value="AcylCo_DH/oxidase_C"/>
</dbReference>
<evidence type="ECO:0000313" key="9">
    <source>
        <dbReference type="EMBL" id="CAI2719325.1"/>
    </source>
</evidence>
<dbReference type="EMBL" id="OX336137">
    <property type="protein sequence ID" value="CAI2719325.1"/>
    <property type="molecule type" value="Genomic_DNA"/>
</dbReference>
<dbReference type="PANTHER" id="PTHR43884">
    <property type="entry name" value="ACYL-COA DEHYDROGENASE"/>
    <property type="match status" value="1"/>
</dbReference>
<comment type="similarity">
    <text evidence="2 5">Belongs to the acyl-CoA dehydrogenase family.</text>
</comment>
<keyword evidence="5 9" id="KW-0560">Oxidoreductase</keyword>
<dbReference type="GO" id="GO:0016937">
    <property type="term" value="F:short-chain fatty acyl-CoA dehydrogenase activity"/>
    <property type="evidence" value="ECO:0007669"/>
    <property type="project" value="UniProtKB-EC"/>
</dbReference>
<accession>A0ABM9HG76</accession>
<evidence type="ECO:0000256" key="5">
    <source>
        <dbReference type="RuleBase" id="RU362125"/>
    </source>
</evidence>
<evidence type="ECO:0000256" key="3">
    <source>
        <dbReference type="ARBA" id="ARBA00022630"/>
    </source>
</evidence>
<feature type="domain" description="Acyl-CoA dehydrogenase/oxidase N-terminal" evidence="8">
    <location>
        <begin position="69"/>
        <end position="140"/>
    </location>
</feature>
<sequence>MSYAISAQKDILTLMYGDATHSEMLDAFAKLVEERVLPAEMATEVARAANPLHEFRAQLLAEDTLDANAVESVYEKARSKRKVPDTVFQQIVESGLTTMPFAEELGGLDLPFPLFIAFLETLGKASPSIGVRYAISNTVAEGLKFNYHAGRLSDYGRSMLEALVSGEHLAAFCLTEASASGSNIMQEMATRAVLNGGGSEYTLTGNKFWITNAESATVFGVFARTSKDPRHGVSLFLVERAQEGCRTGQVFEKYVVENSSFGEIVFNEVKLPLDHMVGQEGFGMDYAMRMLNSGRITIAALATGLAQRAFEEYLEVAVEGKKTAGRHLIEFDRTKAKVAELSTEIHAARGMTYHAAWMKDQYDKNASDGDLRSRYVIAANSAKLKAAAVAQKACNYLIQIWGASSVVKENRAMKHYLDSWLYYFGEAVPEVLENTLSRMEVKRYKARKGLQD</sequence>
<dbReference type="Pfam" id="PF02771">
    <property type="entry name" value="Acyl-CoA_dh_N"/>
    <property type="match status" value="1"/>
</dbReference>
<dbReference type="RefSeq" id="WP_282012162.1">
    <property type="nucleotide sequence ID" value="NZ_OX336137.1"/>
</dbReference>
<dbReference type="Proteomes" id="UP001157733">
    <property type="component" value="Chromosome"/>
</dbReference>
<dbReference type="InterPro" id="IPR006091">
    <property type="entry name" value="Acyl-CoA_Oxase/DH_mid-dom"/>
</dbReference>
<feature type="domain" description="Acyl-CoA oxidase/dehydrogenase middle" evidence="7">
    <location>
        <begin position="171"/>
        <end position="269"/>
    </location>
</feature>
<reference evidence="9 10" key="1">
    <citation type="submission" date="2022-09" db="EMBL/GenBank/DDBJ databases">
        <authorList>
            <person name="Kop L."/>
        </authorList>
    </citation>
    <scope>NUCLEOTIDE SEQUENCE [LARGE SCALE GENOMIC DNA]</scope>
    <source>
        <strain evidence="9 10">347</strain>
    </source>
</reference>
<feature type="domain" description="Acyl-CoA dehydrogenase/oxidase C-terminal" evidence="6">
    <location>
        <begin position="283"/>
        <end position="437"/>
    </location>
</feature>
<dbReference type="InterPro" id="IPR009100">
    <property type="entry name" value="AcylCoA_DH/oxidase_NM_dom_sf"/>
</dbReference>
<dbReference type="Gene3D" id="1.20.140.10">
    <property type="entry name" value="Butyryl-CoA Dehydrogenase, subunit A, domain 3"/>
    <property type="match status" value="1"/>
</dbReference>
<evidence type="ECO:0000256" key="2">
    <source>
        <dbReference type="ARBA" id="ARBA00009347"/>
    </source>
</evidence>
<dbReference type="Pfam" id="PF00441">
    <property type="entry name" value="Acyl-CoA_dh_1"/>
    <property type="match status" value="1"/>
</dbReference>
<dbReference type="EC" id="1.3.8.1" evidence="9"/>
<organism evidence="9 10">
    <name type="scientific">Nitrospina watsonii</name>
    <dbReference type="NCBI Taxonomy" id="1323948"/>
    <lineage>
        <taxon>Bacteria</taxon>
        <taxon>Pseudomonadati</taxon>
        <taxon>Nitrospinota/Tectimicrobiota group</taxon>
        <taxon>Nitrospinota</taxon>
        <taxon>Nitrospinia</taxon>
        <taxon>Nitrospinales</taxon>
        <taxon>Nitrospinaceae</taxon>
        <taxon>Nitrospina</taxon>
    </lineage>
</organism>
<dbReference type="SUPFAM" id="SSF47203">
    <property type="entry name" value="Acyl-CoA dehydrogenase C-terminal domain-like"/>
    <property type="match status" value="1"/>
</dbReference>
<dbReference type="PANTHER" id="PTHR43884:SF12">
    <property type="entry name" value="ISOVALERYL-COA DEHYDROGENASE, MITOCHONDRIAL-RELATED"/>
    <property type="match status" value="1"/>
</dbReference>
<gene>
    <name evidence="9" type="ORF">NSPWAT_2469</name>
</gene>
<keyword evidence="3 5" id="KW-0285">Flavoprotein</keyword>
<evidence type="ECO:0000259" key="8">
    <source>
        <dbReference type="Pfam" id="PF02771"/>
    </source>
</evidence>
<evidence type="ECO:0000256" key="1">
    <source>
        <dbReference type="ARBA" id="ARBA00001974"/>
    </source>
</evidence>
<dbReference type="InterPro" id="IPR036250">
    <property type="entry name" value="AcylCo_DH-like_C"/>
</dbReference>
<evidence type="ECO:0000256" key="4">
    <source>
        <dbReference type="ARBA" id="ARBA00022827"/>
    </source>
</evidence>
<dbReference type="Gene3D" id="1.10.540.10">
    <property type="entry name" value="Acyl-CoA dehydrogenase/oxidase, N-terminal domain"/>
    <property type="match status" value="1"/>
</dbReference>
<comment type="cofactor">
    <cofactor evidence="1 5">
        <name>FAD</name>
        <dbReference type="ChEBI" id="CHEBI:57692"/>
    </cofactor>
</comment>
<evidence type="ECO:0000259" key="6">
    <source>
        <dbReference type="Pfam" id="PF00441"/>
    </source>
</evidence>
<keyword evidence="4 5" id="KW-0274">FAD</keyword>
<evidence type="ECO:0000313" key="10">
    <source>
        <dbReference type="Proteomes" id="UP001157733"/>
    </source>
</evidence>
<dbReference type="InterPro" id="IPR046373">
    <property type="entry name" value="Acyl-CoA_Oxase/DH_mid-dom_sf"/>
</dbReference>
<dbReference type="InterPro" id="IPR013786">
    <property type="entry name" value="AcylCoA_DH/ox_N"/>
</dbReference>
<keyword evidence="10" id="KW-1185">Reference proteome</keyword>